<dbReference type="InterPro" id="IPR036942">
    <property type="entry name" value="Beta-barrel_TonB_sf"/>
</dbReference>
<proteinExistence type="inferred from homology"/>
<evidence type="ECO:0000256" key="2">
    <source>
        <dbReference type="ARBA" id="ARBA00009810"/>
    </source>
</evidence>
<dbReference type="InterPro" id="IPR039426">
    <property type="entry name" value="TonB-dep_rcpt-like"/>
</dbReference>
<keyword evidence="6" id="KW-0732">Signal</keyword>
<keyword evidence="10 11" id="KW-0998">Cell outer membrane</keyword>
<keyword evidence="8 11" id="KW-0472">Membrane</keyword>
<evidence type="ECO:0000259" key="14">
    <source>
        <dbReference type="Pfam" id="PF07715"/>
    </source>
</evidence>
<dbReference type="InterPro" id="IPR037066">
    <property type="entry name" value="Plug_dom_sf"/>
</dbReference>
<evidence type="ECO:0000256" key="12">
    <source>
        <dbReference type="RuleBase" id="RU003357"/>
    </source>
</evidence>
<gene>
    <name evidence="15" type="ORF">EWM63_22625</name>
</gene>
<keyword evidence="9" id="KW-0675">Receptor</keyword>
<sequence length="642" mass="68218">MEPSVAASALPATVDTITADDIATLAIGRDISNVFQRIPGVVANNIDQGDTGNGFRMRGFATQGTHGADTAITIDGVPQNIPSSQGGAGHGPAFLEWMTADMIDTIDVIKGPVSALFGDQNRAGAIAIATREGGAATPSSAAITLAGYGGRRASLTLSSDHGAVRSLLVADRYRSDGFRHGASNDRTNLFWKLSTTIGDGIYSVRASYYRSDYAGAGYLSLPALEAGLDPHATQFGLPGFGDAHRGTLVFNRQPTGAGGWFATVYAEDFRRGRAIANSATLHTFGYDDRTIHGGRAGNTWTFGDKAVLTVGAETRSDKGDALRRQYRDRQPTANYVNNQELDLLTYGAFAQVQYRMMPALKLHAGARYDRFDYDVVNRKLPAASTAYRGGAFTPKYGATWSALPGLDVFANVAQGFRSPAAEQISASGSLGPLGAPGGRINADIDPSKVRSRDLGIRARPAAGWNVGAAVYDIGNDDEIVNTAPDVFLPAGRTTRRGYEFDVNWQPGRALGAYLSYGRILRARIDNPAPGAGALLSVPAHTWKAGAQYRGALGPGRLTVNGDVYVTAGNPYYTGTPSMRRDMPTYVRYTLKSGYDVGKVQASLSLVAQPHRFASDIAYGTAAGLLVSTVPRLQAEGSLRYFF</sequence>
<reference evidence="15 16" key="1">
    <citation type="submission" date="2019-02" db="EMBL/GenBank/DDBJ databases">
        <title>Draft Genome Sequences of Six Type Strains of the Genus Massilia.</title>
        <authorList>
            <person name="Miess H."/>
            <person name="Frediansyhah A."/>
            <person name="Gross H."/>
        </authorList>
    </citation>
    <scope>NUCLEOTIDE SEQUENCE [LARGE SCALE GENOMIC DNA]</scope>
    <source>
        <strain evidence="15 16">DSM 17473</strain>
    </source>
</reference>
<dbReference type="InterPro" id="IPR012910">
    <property type="entry name" value="Plug_dom"/>
</dbReference>
<feature type="domain" description="TonB-dependent receptor-like beta-barrel" evidence="13">
    <location>
        <begin position="208"/>
        <end position="599"/>
    </location>
</feature>
<keyword evidence="5 11" id="KW-0812">Transmembrane</keyword>
<protein>
    <submittedName>
        <fullName evidence="15">Ligand-gated channel</fullName>
    </submittedName>
</protein>
<accession>A0A4P6L7E6</accession>
<dbReference type="SUPFAM" id="SSF56935">
    <property type="entry name" value="Porins"/>
    <property type="match status" value="1"/>
</dbReference>
<keyword evidence="7 12" id="KW-0798">TonB box</keyword>
<dbReference type="PANTHER" id="PTHR30069">
    <property type="entry name" value="TONB-DEPENDENT OUTER MEMBRANE RECEPTOR"/>
    <property type="match status" value="1"/>
</dbReference>
<keyword evidence="16" id="KW-1185">Reference proteome</keyword>
<name>A0A4P6L7E6_9BURK</name>
<dbReference type="PANTHER" id="PTHR30069:SF29">
    <property type="entry name" value="HEMOGLOBIN AND HEMOGLOBIN-HAPTOGLOBIN-BINDING PROTEIN 1-RELATED"/>
    <property type="match status" value="1"/>
</dbReference>
<evidence type="ECO:0000256" key="9">
    <source>
        <dbReference type="ARBA" id="ARBA00023170"/>
    </source>
</evidence>
<dbReference type="Gene3D" id="2.170.130.10">
    <property type="entry name" value="TonB-dependent receptor, plug domain"/>
    <property type="match status" value="1"/>
</dbReference>
<keyword evidence="4 11" id="KW-1134">Transmembrane beta strand</keyword>
<dbReference type="AlphaFoldDB" id="A0A4P6L7E6"/>
<dbReference type="GO" id="GO:0015344">
    <property type="term" value="F:siderophore uptake transmembrane transporter activity"/>
    <property type="evidence" value="ECO:0007669"/>
    <property type="project" value="TreeGrafter"/>
</dbReference>
<dbReference type="PROSITE" id="PS52016">
    <property type="entry name" value="TONB_DEPENDENT_REC_3"/>
    <property type="match status" value="1"/>
</dbReference>
<evidence type="ECO:0000256" key="3">
    <source>
        <dbReference type="ARBA" id="ARBA00022448"/>
    </source>
</evidence>
<comment type="similarity">
    <text evidence="2 11 12">Belongs to the TonB-dependent receptor family.</text>
</comment>
<dbReference type="Pfam" id="PF07715">
    <property type="entry name" value="Plug"/>
    <property type="match status" value="1"/>
</dbReference>
<evidence type="ECO:0000256" key="1">
    <source>
        <dbReference type="ARBA" id="ARBA00004571"/>
    </source>
</evidence>
<dbReference type="Gene3D" id="2.40.170.20">
    <property type="entry name" value="TonB-dependent receptor, beta-barrel domain"/>
    <property type="match status" value="1"/>
</dbReference>
<dbReference type="EMBL" id="CP035913">
    <property type="protein sequence ID" value="QBE67444.1"/>
    <property type="molecule type" value="Genomic_DNA"/>
</dbReference>
<evidence type="ECO:0000256" key="10">
    <source>
        <dbReference type="ARBA" id="ARBA00023237"/>
    </source>
</evidence>
<comment type="subcellular location">
    <subcellularLocation>
        <location evidence="1 11">Cell outer membrane</location>
        <topology evidence="1 11">Multi-pass membrane protein</topology>
    </subcellularLocation>
</comment>
<dbReference type="GO" id="GO:0009279">
    <property type="term" value="C:cell outer membrane"/>
    <property type="evidence" value="ECO:0007669"/>
    <property type="project" value="UniProtKB-SubCell"/>
</dbReference>
<feature type="domain" description="TonB-dependent receptor plug" evidence="14">
    <location>
        <begin position="9"/>
        <end position="124"/>
    </location>
</feature>
<evidence type="ECO:0000256" key="4">
    <source>
        <dbReference type="ARBA" id="ARBA00022452"/>
    </source>
</evidence>
<evidence type="ECO:0000256" key="5">
    <source>
        <dbReference type="ARBA" id="ARBA00022692"/>
    </source>
</evidence>
<evidence type="ECO:0000313" key="15">
    <source>
        <dbReference type="EMBL" id="QBE67444.1"/>
    </source>
</evidence>
<evidence type="ECO:0000256" key="11">
    <source>
        <dbReference type="PROSITE-ProRule" id="PRU01360"/>
    </source>
</evidence>
<keyword evidence="3 11" id="KW-0813">Transport</keyword>
<evidence type="ECO:0000259" key="13">
    <source>
        <dbReference type="Pfam" id="PF00593"/>
    </source>
</evidence>
<dbReference type="KEGG" id="plue:EWM63_22625"/>
<evidence type="ECO:0000313" key="16">
    <source>
        <dbReference type="Proteomes" id="UP000290637"/>
    </source>
</evidence>
<dbReference type="Proteomes" id="UP000290637">
    <property type="component" value="Chromosome"/>
</dbReference>
<dbReference type="GO" id="GO:0044718">
    <property type="term" value="P:siderophore transmembrane transport"/>
    <property type="evidence" value="ECO:0007669"/>
    <property type="project" value="TreeGrafter"/>
</dbReference>
<dbReference type="OrthoDB" id="99480at2"/>
<dbReference type="InterPro" id="IPR000531">
    <property type="entry name" value="Beta-barrel_TonB"/>
</dbReference>
<evidence type="ECO:0000256" key="7">
    <source>
        <dbReference type="ARBA" id="ARBA00023077"/>
    </source>
</evidence>
<evidence type="ECO:0000256" key="8">
    <source>
        <dbReference type="ARBA" id="ARBA00023136"/>
    </source>
</evidence>
<dbReference type="Pfam" id="PF00593">
    <property type="entry name" value="TonB_dep_Rec_b-barrel"/>
    <property type="match status" value="1"/>
</dbReference>
<evidence type="ECO:0000256" key="6">
    <source>
        <dbReference type="ARBA" id="ARBA00022729"/>
    </source>
</evidence>
<organism evidence="15 16">
    <name type="scientific">Pseudoduganella lutea</name>
    <dbReference type="NCBI Taxonomy" id="321985"/>
    <lineage>
        <taxon>Bacteria</taxon>
        <taxon>Pseudomonadati</taxon>
        <taxon>Pseudomonadota</taxon>
        <taxon>Betaproteobacteria</taxon>
        <taxon>Burkholderiales</taxon>
        <taxon>Oxalobacteraceae</taxon>
        <taxon>Telluria group</taxon>
        <taxon>Pseudoduganella</taxon>
    </lineage>
</organism>